<dbReference type="EMBL" id="BAAAFZ010000007">
    <property type="protein sequence ID" value="GAA0570156.1"/>
    <property type="molecule type" value="Genomic_DNA"/>
</dbReference>
<feature type="compositionally biased region" description="Pro residues" evidence="1">
    <location>
        <begin position="48"/>
        <end position="61"/>
    </location>
</feature>
<dbReference type="Proteomes" id="UP001501588">
    <property type="component" value="Unassembled WGS sequence"/>
</dbReference>
<feature type="compositionally biased region" description="Polar residues" evidence="1">
    <location>
        <begin position="13"/>
        <end position="23"/>
    </location>
</feature>
<evidence type="ECO:0000256" key="1">
    <source>
        <dbReference type="SAM" id="MobiDB-lite"/>
    </source>
</evidence>
<proteinExistence type="predicted"/>
<dbReference type="SUPFAM" id="SSF74653">
    <property type="entry name" value="TolA/TonB C-terminal domain"/>
    <property type="match status" value="1"/>
</dbReference>
<evidence type="ECO:0000313" key="2">
    <source>
        <dbReference type="EMBL" id="GAA0570156.1"/>
    </source>
</evidence>
<comment type="caution">
    <text evidence="2">The sequence shown here is derived from an EMBL/GenBank/DDBJ whole genome shotgun (WGS) entry which is preliminary data.</text>
</comment>
<accession>A0ABP3PM88</accession>
<name>A0ABP3PM88_9PROT</name>
<protein>
    <submittedName>
        <fullName evidence="2">Uncharacterized protein</fullName>
    </submittedName>
</protein>
<feature type="compositionally biased region" description="Pro residues" evidence="1">
    <location>
        <begin position="1"/>
        <end position="12"/>
    </location>
</feature>
<dbReference type="Gene3D" id="3.30.1150.10">
    <property type="match status" value="1"/>
</dbReference>
<keyword evidence="3" id="KW-1185">Reference proteome</keyword>
<feature type="region of interest" description="Disordered" evidence="1">
    <location>
        <begin position="1"/>
        <end position="77"/>
    </location>
</feature>
<gene>
    <name evidence="2" type="ORF">GCM10009416_05920</name>
</gene>
<reference evidence="3" key="1">
    <citation type="journal article" date="2019" name="Int. J. Syst. Evol. Microbiol.">
        <title>The Global Catalogue of Microorganisms (GCM) 10K type strain sequencing project: providing services to taxonomists for standard genome sequencing and annotation.</title>
        <authorList>
            <consortium name="The Broad Institute Genomics Platform"/>
            <consortium name="The Broad Institute Genome Sequencing Center for Infectious Disease"/>
            <person name="Wu L."/>
            <person name="Ma J."/>
        </authorList>
    </citation>
    <scope>NUCLEOTIDE SEQUENCE [LARGE SCALE GENOMIC DNA]</scope>
    <source>
        <strain evidence="3">JCM 9933</strain>
    </source>
</reference>
<organism evidence="2 3">
    <name type="scientific">Craurococcus roseus</name>
    <dbReference type="NCBI Taxonomy" id="77585"/>
    <lineage>
        <taxon>Bacteria</taxon>
        <taxon>Pseudomonadati</taxon>
        <taxon>Pseudomonadota</taxon>
        <taxon>Alphaproteobacteria</taxon>
        <taxon>Acetobacterales</taxon>
        <taxon>Acetobacteraceae</taxon>
        <taxon>Craurococcus</taxon>
    </lineage>
</organism>
<sequence>MPPPPVPPPPNPSQQAGTGQTPPVQRPQERSNSVQNTLDRLRQAQAPQTPPNGRPNPPPSAPSSGGGAPTGAAALTSGEIRGLAEQIGECWSVDAGAPNLSEIVVELRVQLDGQGNVRNVVAASGVPSEARARAVYESARRALLSPQCNPLKVPSAKLPTLMASTFRFNPKGLVR</sequence>
<evidence type="ECO:0000313" key="3">
    <source>
        <dbReference type="Proteomes" id="UP001501588"/>
    </source>
</evidence>